<gene>
    <name evidence="9" type="ORF">MTE01_02040</name>
</gene>
<dbReference type="EMBL" id="BJML01000001">
    <property type="protein sequence ID" value="GEB44259.1"/>
    <property type="molecule type" value="Genomic_DNA"/>
</dbReference>
<organism evidence="9 10">
    <name type="scientific">Microbacterium testaceum</name>
    <name type="common">Aureobacterium testaceum</name>
    <name type="synonym">Brevibacterium testaceum</name>
    <dbReference type="NCBI Taxonomy" id="2033"/>
    <lineage>
        <taxon>Bacteria</taxon>
        <taxon>Bacillati</taxon>
        <taxon>Actinomycetota</taxon>
        <taxon>Actinomycetes</taxon>
        <taxon>Micrococcales</taxon>
        <taxon>Microbacteriaceae</taxon>
        <taxon>Microbacterium</taxon>
    </lineage>
</organism>
<evidence type="ECO:0000256" key="7">
    <source>
        <dbReference type="SAM" id="Phobius"/>
    </source>
</evidence>
<dbReference type="PANTHER" id="PTHR30572">
    <property type="entry name" value="MEMBRANE COMPONENT OF TRANSPORTER-RELATED"/>
    <property type="match status" value="1"/>
</dbReference>
<dbReference type="RefSeq" id="WP_141375210.1">
    <property type="nucleotide sequence ID" value="NZ_BJML01000001.1"/>
</dbReference>
<dbReference type="Pfam" id="PF02687">
    <property type="entry name" value="FtsX"/>
    <property type="match status" value="1"/>
</dbReference>
<protein>
    <recommendedName>
        <fullName evidence="8">ABC3 transporter permease C-terminal domain-containing protein</fullName>
    </recommendedName>
</protein>
<evidence type="ECO:0000256" key="6">
    <source>
        <dbReference type="ARBA" id="ARBA00038076"/>
    </source>
</evidence>
<keyword evidence="5 7" id="KW-0472">Membrane</keyword>
<proteinExistence type="inferred from homology"/>
<keyword evidence="2" id="KW-1003">Cell membrane</keyword>
<accession>A0A4Y3QH25</accession>
<dbReference type="GeneID" id="57142919"/>
<dbReference type="InterPro" id="IPR003838">
    <property type="entry name" value="ABC3_permease_C"/>
</dbReference>
<evidence type="ECO:0000256" key="1">
    <source>
        <dbReference type="ARBA" id="ARBA00004651"/>
    </source>
</evidence>
<evidence type="ECO:0000313" key="9">
    <source>
        <dbReference type="EMBL" id="GEB44259.1"/>
    </source>
</evidence>
<comment type="similarity">
    <text evidence="6">Belongs to the ABC-4 integral membrane protein family.</text>
</comment>
<comment type="caution">
    <text evidence="9">The sequence shown here is derived from an EMBL/GenBank/DDBJ whole genome shotgun (WGS) entry which is preliminary data.</text>
</comment>
<comment type="subcellular location">
    <subcellularLocation>
        <location evidence="1">Cell membrane</location>
        <topology evidence="1">Multi-pass membrane protein</topology>
    </subcellularLocation>
</comment>
<evidence type="ECO:0000256" key="2">
    <source>
        <dbReference type="ARBA" id="ARBA00022475"/>
    </source>
</evidence>
<feature type="transmembrane region" description="Helical" evidence="7">
    <location>
        <begin position="20"/>
        <end position="40"/>
    </location>
</feature>
<dbReference type="GO" id="GO:0022857">
    <property type="term" value="F:transmembrane transporter activity"/>
    <property type="evidence" value="ECO:0007669"/>
    <property type="project" value="TreeGrafter"/>
</dbReference>
<dbReference type="GO" id="GO:0005886">
    <property type="term" value="C:plasma membrane"/>
    <property type="evidence" value="ECO:0007669"/>
    <property type="project" value="UniProtKB-SubCell"/>
</dbReference>
<evidence type="ECO:0000259" key="8">
    <source>
        <dbReference type="Pfam" id="PF02687"/>
    </source>
</evidence>
<dbReference type="Proteomes" id="UP000319525">
    <property type="component" value="Unassembled WGS sequence"/>
</dbReference>
<evidence type="ECO:0000256" key="4">
    <source>
        <dbReference type="ARBA" id="ARBA00022989"/>
    </source>
</evidence>
<dbReference type="PANTHER" id="PTHR30572:SF4">
    <property type="entry name" value="ABC TRANSPORTER PERMEASE YTRF"/>
    <property type="match status" value="1"/>
</dbReference>
<keyword evidence="4 7" id="KW-1133">Transmembrane helix</keyword>
<name>A0A4Y3QH25_MICTE</name>
<feature type="transmembrane region" description="Helical" evidence="7">
    <location>
        <begin position="313"/>
        <end position="338"/>
    </location>
</feature>
<evidence type="ECO:0000256" key="3">
    <source>
        <dbReference type="ARBA" id="ARBA00022692"/>
    </source>
</evidence>
<feature type="transmembrane region" description="Helical" evidence="7">
    <location>
        <begin position="358"/>
        <end position="378"/>
    </location>
</feature>
<dbReference type="InterPro" id="IPR050250">
    <property type="entry name" value="Macrolide_Exporter_MacB"/>
</dbReference>
<dbReference type="AlphaFoldDB" id="A0A4Y3QH25"/>
<feature type="transmembrane region" description="Helical" evidence="7">
    <location>
        <begin position="252"/>
        <end position="278"/>
    </location>
</feature>
<sequence length="395" mass="41292">MIGIAVRDVVHYRRETVGVVAQVAVGIALFVIALSFVAAIGQNADRLLFGTVGAPWLVQPATRDDVLSVDAHEMSDIAAAVGATSVHSRLDLSANLESPSASPDRPASASVTLVGADLAAERTLAENFGLPPEPLGADRIVLTDTVARQLGVASGDVLVISIGAARLTYTVDAVVTASTPSFTLESWVLVDRESLARKLFGDADRANELLIDAPQTSTVRSEIDAATAGLGCATTLSLWSDTMWSSLMLGPAIWGVVLVAASTFAFLIICIGLTSLVYSALLARVADIAVLKTAGARSSALGRMYLTEVVAQYVIGYVVGGILAAVLLAGANAVGFTSTDQAFTFVVGATTLSFAPTWWAFLAPLGIGFVLTVAVLWFPIRSLCRYPVLDLLEIR</sequence>
<evidence type="ECO:0000313" key="10">
    <source>
        <dbReference type="Proteomes" id="UP000319525"/>
    </source>
</evidence>
<reference evidence="9 10" key="1">
    <citation type="submission" date="2019-06" db="EMBL/GenBank/DDBJ databases">
        <title>Whole genome shotgun sequence of Microbacterium testaceum NBRC 12675.</title>
        <authorList>
            <person name="Hosoyama A."/>
            <person name="Uohara A."/>
            <person name="Ohji S."/>
            <person name="Ichikawa N."/>
        </authorList>
    </citation>
    <scope>NUCLEOTIDE SEQUENCE [LARGE SCALE GENOMIC DNA]</scope>
    <source>
        <strain evidence="9 10">NBRC 12675</strain>
    </source>
</reference>
<keyword evidence="3 7" id="KW-0812">Transmembrane</keyword>
<dbReference type="OrthoDB" id="5125570at2"/>
<evidence type="ECO:0000256" key="5">
    <source>
        <dbReference type="ARBA" id="ARBA00023136"/>
    </source>
</evidence>
<feature type="domain" description="ABC3 transporter permease C-terminal" evidence="8">
    <location>
        <begin position="260"/>
        <end position="387"/>
    </location>
</feature>